<dbReference type="Proteomes" id="UP000326924">
    <property type="component" value="Unassembled WGS sequence"/>
</dbReference>
<dbReference type="AlphaFoldDB" id="A0A5J5EP90"/>
<reference evidence="2 3" key="1">
    <citation type="submission" date="2019-09" db="EMBL/GenBank/DDBJ databases">
        <title>Draft genome of the ectomycorrhizal ascomycete Sphaerosporella brunnea.</title>
        <authorList>
            <consortium name="DOE Joint Genome Institute"/>
            <person name="Benucci G.M."/>
            <person name="Marozzi G."/>
            <person name="Antonielli L."/>
            <person name="Sanchez S."/>
            <person name="Marco P."/>
            <person name="Wang X."/>
            <person name="Falini L.B."/>
            <person name="Barry K."/>
            <person name="Haridas S."/>
            <person name="Lipzen A."/>
            <person name="Labutti K."/>
            <person name="Grigoriev I.V."/>
            <person name="Murat C."/>
            <person name="Martin F."/>
            <person name="Albertini E."/>
            <person name="Donnini D."/>
            <person name="Bonito G."/>
        </authorList>
    </citation>
    <scope>NUCLEOTIDE SEQUENCE [LARGE SCALE GENOMIC DNA]</scope>
    <source>
        <strain evidence="2 3">Sb_GMNB300</strain>
    </source>
</reference>
<dbReference type="InParanoid" id="A0A5J5EP90"/>
<feature type="region of interest" description="Disordered" evidence="1">
    <location>
        <begin position="54"/>
        <end position="80"/>
    </location>
</feature>
<feature type="region of interest" description="Disordered" evidence="1">
    <location>
        <begin position="94"/>
        <end position="121"/>
    </location>
</feature>
<protein>
    <submittedName>
        <fullName evidence="2">Uncharacterized protein</fullName>
    </submittedName>
</protein>
<organism evidence="2 3">
    <name type="scientific">Sphaerosporella brunnea</name>
    <dbReference type="NCBI Taxonomy" id="1250544"/>
    <lineage>
        <taxon>Eukaryota</taxon>
        <taxon>Fungi</taxon>
        <taxon>Dikarya</taxon>
        <taxon>Ascomycota</taxon>
        <taxon>Pezizomycotina</taxon>
        <taxon>Pezizomycetes</taxon>
        <taxon>Pezizales</taxon>
        <taxon>Pyronemataceae</taxon>
        <taxon>Sphaerosporella</taxon>
    </lineage>
</organism>
<gene>
    <name evidence="2" type="ORF">FN846DRAFT_962742</name>
</gene>
<keyword evidence="3" id="KW-1185">Reference proteome</keyword>
<name>A0A5J5EP90_9PEZI</name>
<dbReference type="Gene3D" id="1.20.120.20">
    <property type="entry name" value="Apolipoprotein"/>
    <property type="match status" value="1"/>
</dbReference>
<proteinExistence type="predicted"/>
<dbReference type="OrthoDB" id="5091610at2759"/>
<comment type="caution">
    <text evidence="2">The sequence shown here is derived from an EMBL/GenBank/DDBJ whole genome shotgun (WGS) entry which is preliminary data.</text>
</comment>
<dbReference type="EMBL" id="VXIS01000189">
    <property type="protein sequence ID" value="KAA8898228.1"/>
    <property type="molecule type" value="Genomic_DNA"/>
</dbReference>
<sequence length="222" mass="25022">MSTASAAPADVPMWKHKLLTMAAFYKDCHHEGNMDKFFEVYPAAQSLQAQVLALSDPSSPPEAMSVAEAPEPSGLPADTTEALKKVGGGMITEHQEGSDEMKGLTDQLKQDPKPNKDSWKDKINKKREELKKKSAQIIDEKTDSAIAVIEKLPESQRDTAADFWGNIASGFLKFWDTIWTWLQNVWQAVVQWFSEMWEKIKQGFQEVGKAFVSAWNWLKSLF</sequence>
<evidence type="ECO:0000256" key="1">
    <source>
        <dbReference type="SAM" id="MobiDB-lite"/>
    </source>
</evidence>
<dbReference type="SUPFAM" id="SSF58113">
    <property type="entry name" value="Apolipoprotein A-I"/>
    <property type="match status" value="1"/>
</dbReference>
<evidence type="ECO:0000313" key="3">
    <source>
        <dbReference type="Proteomes" id="UP000326924"/>
    </source>
</evidence>
<evidence type="ECO:0000313" key="2">
    <source>
        <dbReference type="EMBL" id="KAA8898228.1"/>
    </source>
</evidence>
<accession>A0A5J5EP90</accession>